<dbReference type="RefSeq" id="WP_133324940.1">
    <property type="nucleotide sequence ID" value="NZ_SMYL01000001.1"/>
</dbReference>
<protein>
    <submittedName>
        <fullName evidence="4">TIGR01777 family protein</fullName>
    </submittedName>
</protein>
<dbReference type="SUPFAM" id="SSF51735">
    <property type="entry name" value="NAD(P)-binding Rossmann-fold domains"/>
    <property type="match status" value="1"/>
</dbReference>
<sequence length="319" mass="35165">MQAQSQPQSQPPAFHFSDQVEHVLVTGATGFVGQHLVRALIADRQHVTVLSRSPRKAIELFGASVQAIRSMDELPSSTKIDVIINLAGARILGWRWTENRKAVLRQSRIGLTKGLTDWIARVDHKPRQLFSASAIGYYGIQAQGDDRALAEDAAPQAIFMSELCQEWEKQAQQATQCGVQVTCMRFGLVLGQQGALPMMLLPIKLGLGGALGSGRQWFSWIHVDDILRAIGFLWGKQGDSLSINFCAPEAVSQLDFSKIAASLLSRPCFMPTPGFPMKLMLGEQSDLLLEGQRVTPAYLLSQGYRFSYPDLRSALRSLL</sequence>
<proteinExistence type="inferred from homology"/>
<keyword evidence="5" id="KW-1185">Reference proteome</keyword>
<evidence type="ECO:0000313" key="4">
    <source>
        <dbReference type="EMBL" id="TDK68356.1"/>
    </source>
</evidence>
<dbReference type="AlphaFoldDB" id="A0A4V3AV68"/>
<evidence type="ECO:0000259" key="3">
    <source>
        <dbReference type="Pfam" id="PF08338"/>
    </source>
</evidence>
<dbReference type="PANTHER" id="PTHR11092">
    <property type="entry name" value="SUGAR NUCLEOTIDE EPIMERASE RELATED"/>
    <property type="match status" value="1"/>
</dbReference>
<dbReference type="InterPro" id="IPR001509">
    <property type="entry name" value="Epimerase_deHydtase"/>
</dbReference>
<dbReference type="NCBIfam" id="TIGR01777">
    <property type="entry name" value="yfcH"/>
    <property type="match status" value="1"/>
</dbReference>
<dbReference type="PANTHER" id="PTHR11092:SF0">
    <property type="entry name" value="EPIMERASE FAMILY PROTEIN SDR39U1"/>
    <property type="match status" value="1"/>
</dbReference>
<dbReference type="Gene3D" id="3.40.50.720">
    <property type="entry name" value="NAD(P)-binding Rossmann-like Domain"/>
    <property type="match status" value="1"/>
</dbReference>
<dbReference type="InterPro" id="IPR010099">
    <property type="entry name" value="SDR39U1"/>
</dbReference>
<reference evidence="4 5" key="1">
    <citation type="submission" date="2019-03" db="EMBL/GenBank/DDBJ databases">
        <title>Sapientia aquatica gen. nov., sp. nov., isolated from a crater lake.</title>
        <authorList>
            <person name="Felfoldi T."/>
            <person name="Szabo A."/>
            <person name="Toth E."/>
            <person name="Schumann P."/>
            <person name="Keki Z."/>
            <person name="Marialigeti K."/>
            <person name="Mathe I."/>
        </authorList>
    </citation>
    <scope>NUCLEOTIDE SEQUENCE [LARGE SCALE GENOMIC DNA]</scope>
    <source>
        <strain evidence="4 5">SA-152</strain>
    </source>
</reference>
<gene>
    <name evidence="4" type="ORF">E2I14_02100</name>
</gene>
<comment type="caution">
    <text evidence="4">The sequence shown here is derived from an EMBL/GenBank/DDBJ whole genome shotgun (WGS) entry which is preliminary data.</text>
</comment>
<dbReference type="Proteomes" id="UP000294829">
    <property type="component" value="Unassembled WGS sequence"/>
</dbReference>
<evidence type="ECO:0000259" key="2">
    <source>
        <dbReference type="Pfam" id="PF01370"/>
    </source>
</evidence>
<evidence type="ECO:0000256" key="1">
    <source>
        <dbReference type="ARBA" id="ARBA00009353"/>
    </source>
</evidence>
<dbReference type="Pfam" id="PF01370">
    <property type="entry name" value="Epimerase"/>
    <property type="match status" value="1"/>
</dbReference>
<feature type="domain" description="NAD-dependent epimerase/dehydratase" evidence="2">
    <location>
        <begin position="23"/>
        <end position="233"/>
    </location>
</feature>
<organism evidence="4 5">
    <name type="scientific">Sapientia aquatica</name>
    <dbReference type="NCBI Taxonomy" id="1549640"/>
    <lineage>
        <taxon>Bacteria</taxon>
        <taxon>Pseudomonadati</taxon>
        <taxon>Pseudomonadota</taxon>
        <taxon>Betaproteobacteria</taxon>
        <taxon>Burkholderiales</taxon>
        <taxon>Oxalobacteraceae</taxon>
        <taxon>Sapientia</taxon>
    </lineage>
</organism>
<dbReference type="OrthoDB" id="9801773at2"/>
<accession>A0A4V3AV68</accession>
<name>A0A4V3AV68_9BURK</name>
<dbReference type="InterPro" id="IPR013549">
    <property type="entry name" value="DUF1731"/>
</dbReference>
<evidence type="ECO:0000313" key="5">
    <source>
        <dbReference type="Proteomes" id="UP000294829"/>
    </source>
</evidence>
<feature type="domain" description="DUF1731" evidence="3">
    <location>
        <begin position="272"/>
        <end position="318"/>
    </location>
</feature>
<dbReference type="EMBL" id="SMYL01000001">
    <property type="protein sequence ID" value="TDK68356.1"/>
    <property type="molecule type" value="Genomic_DNA"/>
</dbReference>
<dbReference type="Pfam" id="PF08338">
    <property type="entry name" value="DUF1731"/>
    <property type="match status" value="1"/>
</dbReference>
<dbReference type="InterPro" id="IPR036291">
    <property type="entry name" value="NAD(P)-bd_dom_sf"/>
</dbReference>
<comment type="similarity">
    <text evidence="1">Belongs to the NAD(P)-dependent epimerase/dehydratase family. SDR39U1 subfamily.</text>
</comment>